<evidence type="ECO:0000256" key="8">
    <source>
        <dbReference type="ARBA" id="ARBA00023237"/>
    </source>
</evidence>
<dbReference type="InterPro" id="IPR039426">
    <property type="entry name" value="TonB-dep_rcpt-like"/>
</dbReference>
<keyword evidence="5 12" id="KW-0732">Signal</keyword>
<reference evidence="15 16" key="1">
    <citation type="submission" date="2018-10" db="EMBL/GenBank/DDBJ databases">
        <title>Proposal of Lysobacter pythonis sp. nov. isolated from royal pythons (Python regius).</title>
        <authorList>
            <person name="Hans-Juergen B."/>
            <person name="Huptas C."/>
            <person name="Sandra B."/>
            <person name="Igor L."/>
            <person name="Joachim S."/>
            <person name="Siegfried S."/>
            <person name="Mareike W."/>
            <person name="Peter K."/>
        </authorList>
    </citation>
    <scope>NUCLEOTIDE SEQUENCE [LARGE SCALE GENOMIC DNA]</scope>
    <source>
        <strain evidence="15 16">4284/11</strain>
    </source>
</reference>
<evidence type="ECO:0000256" key="4">
    <source>
        <dbReference type="ARBA" id="ARBA00022692"/>
    </source>
</evidence>
<gene>
    <name evidence="15" type="ORF">EBB59_12480</name>
</gene>
<keyword evidence="3 9" id="KW-1134">Transmembrane beta strand</keyword>
<evidence type="ECO:0000256" key="9">
    <source>
        <dbReference type="PROSITE-ProRule" id="PRU01360"/>
    </source>
</evidence>
<keyword evidence="7 9" id="KW-0472">Membrane</keyword>
<evidence type="ECO:0000256" key="10">
    <source>
        <dbReference type="PROSITE-ProRule" id="PRU10143"/>
    </source>
</evidence>
<dbReference type="InterPro" id="IPR010916">
    <property type="entry name" value="TonB_box_CS"/>
</dbReference>
<name>A0A3M2HFZ9_9GAMM</name>
<accession>A0A3M2HFZ9</accession>
<keyword evidence="2 9" id="KW-0813">Transport</keyword>
<feature type="domain" description="TonB-dependent receptor-like beta-barrel" evidence="13">
    <location>
        <begin position="259"/>
        <end position="701"/>
    </location>
</feature>
<comment type="subcellular location">
    <subcellularLocation>
        <location evidence="1 9">Cell outer membrane</location>
        <topology evidence="1 9">Multi-pass membrane protein</topology>
    </subcellularLocation>
</comment>
<dbReference type="InterPro" id="IPR012910">
    <property type="entry name" value="Plug_dom"/>
</dbReference>
<organism evidence="15 16">
    <name type="scientific">Solilutibacter pythonis</name>
    <dbReference type="NCBI Taxonomy" id="2483112"/>
    <lineage>
        <taxon>Bacteria</taxon>
        <taxon>Pseudomonadati</taxon>
        <taxon>Pseudomonadota</taxon>
        <taxon>Gammaproteobacteria</taxon>
        <taxon>Lysobacterales</taxon>
        <taxon>Lysobacteraceae</taxon>
        <taxon>Solilutibacter</taxon>
    </lineage>
</organism>
<evidence type="ECO:0000256" key="1">
    <source>
        <dbReference type="ARBA" id="ARBA00004571"/>
    </source>
</evidence>
<dbReference type="GO" id="GO:0009279">
    <property type="term" value="C:cell outer membrane"/>
    <property type="evidence" value="ECO:0007669"/>
    <property type="project" value="UniProtKB-SubCell"/>
</dbReference>
<dbReference type="Gene3D" id="2.40.170.20">
    <property type="entry name" value="TonB-dependent receptor, beta-barrel domain"/>
    <property type="match status" value="1"/>
</dbReference>
<dbReference type="Pfam" id="PF07715">
    <property type="entry name" value="Plug"/>
    <property type="match status" value="1"/>
</dbReference>
<evidence type="ECO:0000256" key="11">
    <source>
        <dbReference type="RuleBase" id="RU003357"/>
    </source>
</evidence>
<dbReference type="GO" id="GO:0015344">
    <property type="term" value="F:siderophore uptake transmembrane transporter activity"/>
    <property type="evidence" value="ECO:0007669"/>
    <property type="project" value="TreeGrafter"/>
</dbReference>
<dbReference type="InterPro" id="IPR000531">
    <property type="entry name" value="Beta-barrel_TonB"/>
</dbReference>
<feature type="short sequence motif" description="TonB box" evidence="10">
    <location>
        <begin position="47"/>
        <end position="53"/>
    </location>
</feature>
<dbReference type="PANTHER" id="PTHR32552">
    <property type="entry name" value="FERRICHROME IRON RECEPTOR-RELATED"/>
    <property type="match status" value="1"/>
</dbReference>
<dbReference type="Gene3D" id="2.170.130.10">
    <property type="entry name" value="TonB-dependent receptor, plug domain"/>
    <property type="match status" value="1"/>
</dbReference>
<dbReference type="OrthoDB" id="127311at2"/>
<evidence type="ECO:0000256" key="6">
    <source>
        <dbReference type="ARBA" id="ARBA00023077"/>
    </source>
</evidence>
<dbReference type="Pfam" id="PF00593">
    <property type="entry name" value="TonB_dep_Rec_b-barrel"/>
    <property type="match status" value="1"/>
</dbReference>
<dbReference type="CDD" id="cd01347">
    <property type="entry name" value="ligand_gated_channel"/>
    <property type="match status" value="1"/>
</dbReference>
<dbReference type="RefSeq" id="WP_122102480.1">
    <property type="nucleotide sequence ID" value="NZ_RFLY01000023.1"/>
</dbReference>
<comment type="similarity">
    <text evidence="9 11">Belongs to the TonB-dependent receptor family.</text>
</comment>
<protein>
    <submittedName>
        <fullName evidence="15">TonB-dependent receptor</fullName>
    </submittedName>
</protein>
<dbReference type="Proteomes" id="UP000275012">
    <property type="component" value="Unassembled WGS sequence"/>
</dbReference>
<comment type="caution">
    <text evidence="15">The sequence shown here is derived from an EMBL/GenBank/DDBJ whole genome shotgun (WGS) entry which is preliminary data.</text>
</comment>
<evidence type="ECO:0000259" key="13">
    <source>
        <dbReference type="Pfam" id="PF00593"/>
    </source>
</evidence>
<keyword evidence="16" id="KW-1185">Reference proteome</keyword>
<keyword evidence="15" id="KW-0675">Receptor</keyword>
<dbReference type="EMBL" id="RFLY01000023">
    <property type="protein sequence ID" value="RMH87888.1"/>
    <property type="molecule type" value="Genomic_DNA"/>
</dbReference>
<feature type="signal peptide" evidence="12">
    <location>
        <begin position="1"/>
        <end position="28"/>
    </location>
</feature>
<keyword evidence="6 10" id="KW-0798">TonB box</keyword>
<feature type="chain" id="PRO_5017975515" evidence="12">
    <location>
        <begin position="29"/>
        <end position="732"/>
    </location>
</feature>
<evidence type="ECO:0000313" key="15">
    <source>
        <dbReference type="EMBL" id="RMH87888.1"/>
    </source>
</evidence>
<keyword evidence="8 9" id="KW-0998">Cell outer membrane</keyword>
<dbReference type="AlphaFoldDB" id="A0A3M2HFZ9"/>
<dbReference type="PROSITE" id="PS00430">
    <property type="entry name" value="TONB_DEPENDENT_REC_1"/>
    <property type="match status" value="1"/>
</dbReference>
<evidence type="ECO:0000256" key="3">
    <source>
        <dbReference type="ARBA" id="ARBA00022452"/>
    </source>
</evidence>
<evidence type="ECO:0000256" key="7">
    <source>
        <dbReference type="ARBA" id="ARBA00023136"/>
    </source>
</evidence>
<evidence type="ECO:0000259" key="14">
    <source>
        <dbReference type="Pfam" id="PF07715"/>
    </source>
</evidence>
<evidence type="ECO:0000313" key="16">
    <source>
        <dbReference type="Proteomes" id="UP000275012"/>
    </source>
</evidence>
<dbReference type="SUPFAM" id="SSF56935">
    <property type="entry name" value="Porins"/>
    <property type="match status" value="1"/>
</dbReference>
<dbReference type="PANTHER" id="PTHR32552:SF84">
    <property type="entry name" value="TONB-DEPENDENT RECEPTOR-RELATED"/>
    <property type="match status" value="1"/>
</dbReference>
<proteinExistence type="inferred from homology"/>
<evidence type="ECO:0000256" key="12">
    <source>
        <dbReference type="SAM" id="SignalP"/>
    </source>
</evidence>
<evidence type="ECO:0000256" key="5">
    <source>
        <dbReference type="ARBA" id="ARBA00022729"/>
    </source>
</evidence>
<evidence type="ECO:0000256" key="2">
    <source>
        <dbReference type="ARBA" id="ARBA00022448"/>
    </source>
</evidence>
<sequence>MSIQSPYSRLGARPLLGLAVLAALQAHAAEQARTPDPARASARALDTVTVFGKRSSLEARAGSGTRLDLSVMRTPASVSVIDHATLDKRGVRNTQEALNGVAGVTSAATPGTGNAVSYRGFSGNQITQLFNGIDVKYATIAARPVDAWQYARVEAIGGPSSFLYGAGAVGGSINYITALARLDRPETRMQMRIGNFTDATFAFGLNRVFGKHAGNALRLDTSLRKGGSAIERANRNALTTSASWLTRLTPDLSHTLAVEYQRERNDRPYWGTPAFQSQTGRLLTLAETRRRNYNVQDGYYGQKVLWARSLTEWTLDERNTVRNTVYHYDALRDYRNVESYKLVDDNTAIQRSGTLLQRHDQQVFGNRLEWAHAGTLGSLDSRWNFGLEWSFNRQTTFPLSVRGVFDIIPLESRAPGYFLDVPGTSLTYTPSRTNRLHTGALYVENLTDLTPTLSLLTGLRHERIALDIVNHRAVSAANPMRFQRTYRPTTGRAALNWAITPDASIYVQYSTAADPPAGALSTASFAALRDFDLSTGQQQEIGSKWRSANGRHHLTLAGYRIVRRNLAVADPANPGETLPVGQQSSRGVELTFGWRPVPGLKVDGNLAWSRATLDDFHEREGTRSVSRAGATPRNTPSRVGNLWVEYAFAPRWSVSVNARGVSSRYANNANTLSTAGYGLWGAQIAFEPAPGTQVRLQGRNLGDKSHVIYAFGDGMVYLGNPRNWELTVNHRF</sequence>
<feature type="domain" description="TonB-dependent receptor plug" evidence="14">
    <location>
        <begin position="71"/>
        <end position="171"/>
    </location>
</feature>
<dbReference type="PROSITE" id="PS52016">
    <property type="entry name" value="TONB_DEPENDENT_REC_3"/>
    <property type="match status" value="1"/>
</dbReference>
<keyword evidence="4 9" id="KW-0812">Transmembrane</keyword>
<dbReference type="InterPro" id="IPR037066">
    <property type="entry name" value="Plug_dom_sf"/>
</dbReference>
<dbReference type="InterPro" id="IPR036942">
    <property type="entry name" value="Beta-barrel_TonB_sf"/>
</dbReference>